<organism evidence="2 3">
    <name type="scientific">Phytophthora lilii</name>
    <dbReference type="NCBI Taxonomy" id="2077276"/>
    <lineage>
        <taxon>Eukaryota</taxon>
        <taxon>Sar</taxon>
        <taxon>Stramenopiles</taxon>
        <taxon>Oomycota</taxon>
        <taxon>Peronosporomycetes</taxon>
        <taxon>Peronosporales</taxon>
        <taxon>Peronosporaceae</taxon>
        <taxon>Phytophthora</taxon>
    </lineage>
</organism>
<proteinExistence type="predicted"/>
<dbReference type="OrthoDB" id="129236at2759"/>
<dbReference type="EMBL" id="BSXW01000324">
    <property type="protein sequence ID" value="GMF18690.1"/>
    <property type="molecule type" value="Genomic_DNA"/>
</dbReference>
<evidence type="ECO:0000313" key="2">
    <source>
        <dbReference type="EMBL" id="GMF18690.1"/>
    </source>
</evidence>
<reference evidence="2" key="1">
    <citation type="submission" date="2023-04" db="EMBL/GenBank/DDBJ databases">
        <title>Phytophthora lilii NBRC 32176.</title>
        <authorList>
            <person name="Ichikawa N."/>
            <person name="Sato H."/>
            <person name="Tonouchi N."/>
        </authorList>
    </citation>
    <scope>NUCLEOTIDE SEQUENCE</scope>
    <source>
        <strain evidence="2">NBRC 32176</strain>
    </source>
</reference>
<feature type="region of interest" description="Disordered" evidence="1">
    <location>
        <begin position="16"/>
        <end position="69"/>
    </location>
</feature>
<comment type="caution">
    <text evidence="2">The sequence shown here is derived from an EMBL/GenBank/DDBJ whole genome shotgun (WGS) entry which is preliminary data.</text>
</comment>
<feature type="compositionally biased region" description="Polar residues" evidence="1">
    <location>
        <begin position="59"/>
        <end position="69"/>
    </location>
</feature>
<evidence type="ECO:0000256" key="1">
    <source>
        <dbReference type="SAM" id="MobiDB-lite"/>
    </source>
</evidence>
<name>A0A9W6TSZ9_9STRA</name>
<dbReference type="AlphaFoldDB" id="A0A9W6TSZ9"/>
<keyword evidence="3" id="KW-1185">Reference proteome</keyword>
<protein>
    <submittedName>
        <fullName evidence="2">Unnamed protein product</fullName>
    </submittedName>
</protein>
<accession>A0A9W6TSZ9</accession>
<feature type="compositionally biased region" description="Polar residues" evidence="1">
    <location>
        <begin position="41"/>
        <end position="52"/>
    </location>
</feature>
<sequence length="172" mass="18890">MGCRFTTLNDKEAVRRCQTPTHLTARPSSYGEAEPEAEAETSPTKVSASQSREIPELVDTSSSLSVPPRTVTSQLSDIVDLCEEMEEQNVKKKSEAVLERILRAQFRLEQQGDAAPLKTARSVSEIDARFQEFLAEYAGVQDATRILDAQAVLEKIDSELDAANAQLYPSSG</sequence>
<dbReference type="Proteomes" id="UP001165083">
    <property type="component" value="Unassembled WGS sequence"/>
</dbReference>
<evidence type="ECO:0000313" key="3">
    <source>
        <dbReference type="Proteomes" id="UP001165083"/>
    </source>
</evidence>
<gene>
    <name evidence="2" type="ORF">Plil01_000703100</name>
</gene>